<keyword evidence="2" id="KW-0479">Metal-binding</keyword>
<feature type="domain" description="C3H1-type" evidence="4">
    <location>
        <begin position="375"/>
        <end position="402"/>
    </location>
</feature>
<proteinExistence type="predicted"/>
<dbReference type="GO" id="GO:0015074">
    <property type="term" value="P:DNA integration"/>
    <property type="evidence" value="ECO:0007669"/>
    <property type="project" value="InterPro"/>
</dbReference>
<evidence type="ECO:0000259" key="4">
    <source>
        <dbReference type="PROSITE" id="PS50103"/>
    </source>
</evidence>
<dbReference type="GO" id="GO:0008270">
    <property type="term" value="F:zinc ion binding"/>
    <property type="evidence" value="ECO:0007669"/>
    <property type="project" value="UniProtKB-KW"/>
</dbReference>
<dbReference type="EMBL" id="OOIN01000001">
    <property type="protein sequence ID" value="SPO19907.1"/>
    <property type="molecule type" value="Genomic_DNA"/>
</dbReference>
<dbReference type="InterPro" id="IPR000571">
    <property type="entry name" value="Znf_CCCH"/>
</dbReference>
<dbReference type="GO" id="GO:0003677">
    <property type="term" value="F:DNA binding"/>
    <property type="evidence" value="ECO:0007669"/>
    <property type="project" value="InterPro"/>
</dbReference>
<evidence type="ECO:0000313" key="6">
    <source>
        <dbReference type="EMBL" id="SPO19907.1"/>
    </source>
</evidence>
<dbReference type="InterPro" id="IPR052055">
    <property type="entry name" value="Hepadnavirus_pol/RT"/>
</dbReference>
<keyword evidence="2" id="KW-0863">Zinc-finger</keyword>
<dbReference type="SUPFAM" id="SSF56672">
    <property type="entry name" value="DNA/RNA polymerases"/>
    <property type="match status" value="1"/>
</dbReference>
<dbReference type="PANTHER" id="PTHR33050">
    <property type="entry name" value="REVERSE TRANSCRIPTASE DOMAIN-CONTAINING PROTEIN"/>
    <property type="match status" value="1"/>
</dbReference>
<dbReference type="Proteomes" id="UP000324022">
    <property type="component" value="Unassembled WGS sequence"/>
</dbReference>
<evidence type="ECO:0000256" key="2">
    <source>
        <dbReference type="PROSITE-ProRule" id="PRU00723"/>
    </source>
</evidence>
<dbReference type="InterPro" id="IPR002104">
    <property type="entry name" value="Integrase_catalytic"/>
</dbReference>
<feature type="region of interest" description="Disordered" evidence="3">
    <location>
        <begin position="340"/>
        <end position="377"/>
    </location>
</feature>
<accession>A0A5C3DR47</accession>
<feature type="domain" description="Tyr recombinase" evidence="5">
    <location>
        <begin position="1166"/>
        <end position="1367"/>
    </location>
</feature>
<dbReference type="PROSITE" id="PS50103">
    <property type="entry name" value="ZF_C3H1"/>
    <property type="match status" value="1"/>
</dbReference>
<feature type="region of interest" description="Disordered" evidence="3">
    <location>
        <begin position="415"/>
        <end position="479"/>
    </location>
</feature>
<gene>
    <name evidence="6" type="ORF">UTRI_10008</name>
</gene>
<dbReference type="InterPro" id="IPR011010">
    <property type="entry name" value="DNA_brk_join_enz"/>
</dbReference>
<feature type="region of interest" description="Disordered" evidence="3">
    <location>
        <begin position="136"/>
        <end position="179"/>
    </location>
</feature>
<organism evidence="6 7">
    <name type="scientific">Ustilago trichophora</name>
    <dbReference type="NCBI Taxonomy" id="86804"/>
    <lineage>
        <taxon>Eukaryota</taxon>
        <taxon>Fungi</taxon>
        <taxon>Dikarya</taxon>
        <taxon>Basidiomycota</taxon>
        <taxon>Ustilaginomycotina</taxon>
        <taxon>Ustilaginomycetes</taxon>
        <taxon>Ustilaginales</taxon>
        <taxon>Ustilaginaceae</taxon>
        <taxon>Ustilago</taxon>
    </lineage>
</organism>
<dbReference type="InterPro" id="IPR000477">
    <property type="entry name" value="RT_dom"/>
</dbReference>
<sequence length="1390" mass="150612">MAVSDRRTCTKCSQSFPIDHFRGRANRSCRHCASCRNVPTEGLSSPFSPVQPPIPLAITSPVVAASASTTHALEPSAPPAPSTTLAGASPLAVPLQPLPYLTEASPAFLRLQQQLDDQGSSLSGISNALQQLLASSRPQPPTAPLPSTPQRAPAAPSLLAPTDSTSATGCHHLGAPSPGESDTNRIFSWLSREVVQQVLDDSLAPQDLGKLRNPDSLPVDSEDNNAVFVNGVLIRAAPSSGSSSSTRSFLRLVPDVRCFAEAWTVYTHLRSCATNDPNLGAGLGAFLIHIIETDRTHTWSSVALYILTTCRRRFGHASAAVWAQQDQNAWNQHLSTAASFRQPKKTTQQPPSNRLTQQQQQQPQQQPQGPPSKRQKSAEVCFRFNGGGCPEGDNCWRRHECTACSERHPVRDYLPALPRRERGSRTPPLQGSARHLDGQTGLLAPRPPPLQGLARLSPDPAGSTSSRTPPLQGSARPLDSVPAALDVPSADRCLSLLLAAWLRDPGPRPNTSFVADVFDPTTNPARQGSMQERSQAWSTLLHLYPDPVFRRQLLGMVQHGCLLGYDGPLRGADRHCANLPIPPAGHSHLRMEIDARLAEGRLSIMAPGTALVESPIGVVPKPRSTKLRTIHHLSHPRRPLPDVLPSVNSGIQPGFIQIRYEGLGDLLTFVSQHPGCLLWKGDLEDAFRHVVTAEPDAHLLGFSYEGIRYRENALTFGGSSSPWLFNLVAEFLHWLVAACLPTGWPVNHYLDDTFGAVPASAAELALLPIHTLALAANTLGLRLSPKKTFGGVTKLEILGVEIDSVAQTVSISNIRCARILLQCQGLLQRRSADLLDMQRIAGLLQFVSQVFPCGRAFLRRLYDATRRGSQGRRRLSQPVRAELSWWCQILQSWSGTSVLAPSPLLATHIWTDACPKGYGGFVGDASSPSAVFARQVPKRHRRKNIRFLEALAVLEALRRFVHLLPASSLVVVHVDNENVEHGLRSGRSRDPLSQRLLREIFGFCFTHNLTLAPQRVSSTDNVLADLLSRRQFSRIQQQFPRAHAALSFPLAPAQSCRNPLVLPPASASPTTPRPSSGTASPSAPGDVRAAHPPISEPSASAITLLEWLAHMSASGRPFHSAKHELGALRSYHVDLGLDTSGFSCGRLERALRGFKRLHGVGGTGAKLPITLPLLRRILIAIESMLDLLPRDRLVLQASFALAFACFLRSGELVWDSSTDRATVLSVASVAWASDHVVITLPSSKTDPFRQGVRVVAPEVGGVECPVHRLRALTAGRPASSPLFGLGPHGTEPLSRSVFVGVLRRAVQASGLQASQYAGHSFRRGAATWASQHGASTSDIQSMGRWSSDCYRRYIERSAHERRTLVATSLFAVRDGPLVPASPAWRDPGSA</sequence>
<dbReference type="Gene3D" id="1.10.443.10">
    <property type="entry name" value="Intergrase catalytic core"/>
    <property type="match status" value="1"/>
</dbReference>
<dbReference type="InterPro" id="IPR013762">
    <property type="entry name" value="Integrase-like_cat_sf"/>
</dbReference>
<keyword evidence="2" id="KW-0862">Zinc</keyword>
<evidence type="ECO:0000256" key="3">
    <source>
        <dbReference type="SAM" id="MobiDB-lite"/>
    </source>
</evidence>
<dbReference type="PANTHER" id="PTHR33050:SF7">
    <property type="entry name" value="RIBONUCLEASE H"/>
    <property type="match status" value="1"/>
</dbReference>
<evidence type="ECO:0008006" key="8">
    <source>
        <dbReference type="Google" id="ProtNLM"/>
    </source>
</evidence>
<name>A0A5C3DR47_9BASI</name>
<protein>
    <recommendedName>
        <fullName evidence="8">C3H1-type domain-containing protein</fullName>
    </recommendedName>
</protein>
<keyword evidence="7" id="KW-1185">Reference proteome</keyword>
<dbReference type="OrthoDB" id="3248529at2759"/>
<feature type="compositionally biased region" description="Polar residues" evidence="3">
    <location>
        <begin position="462"/>
        <end position="471"/>
    </location>
</feature>
<dbReference type="SUPFAM" id="SSF56349">
    <property type="entry name" value="DNA breaking-rejoining enzymes"/>
    <property type="match status" value="1"/>
</dbReference>
<dbReference type="InterPro" id="IPR043502">
    <property type="entry name" value="DNA/RNA_pol_sf"/>
</dbReference>
<feature type="compositionally biased region" description="Low complexity" evidence="3">
    <location>
        <begin position="1063"/>
        <end position="1084"/>
    </location>
</feature>
<evidence type="ECO:0000256" key="1">
    <source>
        <dbReference type="ARBA" id="ARBA00023172"/>
    </source>
</evidence>
<dbReference type="GO" id="GO:0006310">
    <property type="term" value="P:DNA recombination"/>
    <property type="evidence" value="ECO:0007669"/>
    <property type="project" value="UniProtKB-KW"/>
</dbReference>
<evidence type="ECO:0000313" key="7">
    <source>
        <dbReference type="Proteomes" id="UP000324022"/>
    </source>
</evidence>
<feature type="region of interest" description="Disordered" evidence="3">
    <location>
        <begin position="1059"/>
        <end position="1092"/>
    </location>
</feature>
<reference evidence="6 7" key="1">
    <citation type="submission" date="2018-03" db="EMBL/GenBank/DDBJ databases">
        <authorList>
            <person name="Guldener U."/>
        </authorList>
    </citation>
    <scope>NUCLEOTIDE SEQUENCE [LARGE SCALE GENOMIC DNA]</scope>
    <source>
        <strain evidence="6 7">NBRC100155</strain>
    </source>
</reference>
<dbReference type="PROSITE" id="PS51898">
    <property type="entry name" value="TYR_RECOMBINASE"/>
    <property type="match status" value="1"/>
</dbReference>
<feature type="compositionally biased region" description="Pro residues" evidence="3">
    <location>
        <begin position="138"/>
        <end position="147"/>
    </location>
</feature>
<feature type="zinc finger region" description="C3H1-type" evidence="2">
    <location>
        <begin position="375"/>
        <end position="402"/>
    </location>
</feature>
<dbReference type="Pfam" id="PF00078">
    <property type="entry name" value="RVT_1"/>
    <property type="match status" value="1"/>
</dbReference>
<keyword evidence="1" id="KW-0233">DNA recombination</keyword>
<evidence type="ECO:0000259" key="5">
    <source>
        <dbReference type="PROSITE" id="PS51898"/>
    </source>
</evidence>
<feature type="compositionally biased region" description="Low complexity" evidence="3">
    <location>
        <begin position="348"/>
        <end position="367"/>
    </location>
</feature>